<evidence type="ECO:0000313" key="3">
    <source>
        <dbReference type="Proteomes" id="UP000595253"/>
    </source>
</evidence>
<proteinExistence type="predicted"/>
<dbReference type="EMBL" id="AP024223">
    <property type="protein sequence ID" value="BCO07387.1"/>
    <property type="molecule type" value="Genomic_DNA"/>
</dbReference>
<keyword evidence="1" id="KW-1133">Transmembrane helix</keyword>
<geneLocation type="plasmid" evidence="2 3">
    <name>pEPSC1</name>
</geneLocation>
<sequence>MMKYKPYLIMIGSFVAVVILNQLYAKLSFTLATVFSILLMIIYFILFRLFLNDDKEK</sequence>
<gene>
    <name evidence="2" type="ORF">LLC_26270</name>
</gene>
<evidence type="ECO:0000256" key="1">
    <source>
        <dbReference type="SAM" id="Phobius"/>
    </source>
</evidence>
<dbReference type="Proteomes" id="UP000595253">
    <property type="component" value="Plasmid pEPSC1"/>
</dbReference>
<organism evidence="2 3">
    <name type="scientific">Lactococcus lactis subsp. cremoris</name>
    <name type="common">Streptococcus cremoris</name>
    <dbReference type="NCBI Taxonomy" id="1359"/>
    <lineage>
        <taxon>Bacteria</taxon>
        <taxon>Bacillati</taxon>
        <taxon>Bacillota</taxon>
        <taxon>Bacilli</taxon>
        <taxon>Lactobacillales</taxon>
        <taxon>Streptococcaceae</taxon>
        <taxon>Lactococcus</taxon>
    </lineage>
</organism>
<feature type="transmembrane region" description="Helical" evidence="1">
    <location>
        <begin position="31"/>
        <end position="51"/>
    </location>
</feature>
<reference evidence="2 3" key="1">
    <citation type="submission" date="2020-12" db="EMBL/GenBank/DDBJ databases">
        <title>Complete genome sequence of lactococcus lactis subsp. cremoris strain EPSC and strain G3-2.</title>
        <authorList>
            <person name="Kita K."/>
            <person name="Ishikawa S."/>
        </authorList>
    </citation>
    <scope>NUCLEOTIDE SEQUENCE [LARGE SCALE GENOMIC DNA]</scope>
    <source>
        <strain evidence="2 3">EPSC</strain>
        <plasmid evidence="2 3">pEPSC1</plasmid>
    </source>
</reference>
<keyword evidence="2" id="KW-0614">Plasmid</keyword>
<feature type="transmembrane region" description="Helical" evidence="1">
    <location>
        <begin position="7"/>
        <end position="25"/>
    </location>
</feature>
<dbReference type="AlphaFoldDB" id="A0AAD1K1P0"/>
<keyword evidence="1" id="KW-0472">Membrane</keyword>
<accession>A0AAD1K1P0</accession>
<name>A0AAD1K1P0_LACLC</name>
<protein>
    <submittedName>
        <fullName evidence="2">Uncharacterized protein</fullName>
    </submittedName>
</protein>
<evidence type="ECO:0000313" key="2">
    <source>
        <dbReference type="EMBL" id="BCO07387.1"/>
    </source>
</evidence>
<keyword evidence="1" id="KW-0812">Transmembrane</keyword>